<dbReference type="PANTHER" id="PTHR24416">
    <property type="entry name" value="TYROSINE-PROTEIN KINASE RECEPTOR"/>
    <property type="match status" value="1"/>
</dbReference>
<dbReference type="Gene3D" id="1.10.510.10">
    <property type="entry name" value="Transferase(Phosphotransferase) domain 1"/>
    <property type="match status" value="1"/>
</dbReference>
<dbReference type="GO" id="GO:0005524">
    <property type="term" value="F:ATP binding"/>
    <property type="evidence" value="ECO:0007669"/>
    <property type="project" value="UniProtKB-KW"/>
</dbReference>
<dbReference type="RefSeq" id="XP_019642207.1">
    <property type="nucleotide sequence ID" value="XM_019786648.1"/>
</dbReference>
<dbReference type="GO" id="GO:0007169">
    <property type="term" value="P:cell surface receptor protein tyrosine kinase signaling pathway"/>
    <property type="evidence" value="ECO:0007669"/>
    <property type="project" value="TreeGrafter"/>
</dbReference>
<evidence type="ECO:0000256" key="1">
    <source>
        <dbReference type="ARBA" id="ARBA00022840"/>
    </source>
</evidence>
<protein>
    <submittedName>
        <fullName evidence="5">Mast/stem cell growth factor receptor Kit-like</fullName>
    </submittedName>
</protein>
<gene>
    <name evidence="5" type="primary">LOC109483611</name>
</gene>
<name>A0A6P5AG37_BRABE</name>
<dbReference type="InterPro" id="IPR008266">
    <property type="entry name" value="Tyr_kinase_AS"/>
</dbReference>
<dbReference type="KEGG" id="bbel:109483611"/>
<dbReference type="SUPFAM" id="SSF56112">
    <property type="entry name" value="Protein kinase-like (PK-like)"/>
    <property type="match status" value="1"/>
</dbReference>
<organism evidence="4 5">
    <name type="scientific">Branchiostoma belcheri</name>
    <name type="common">Amphioxus</name>
    <dbReference type="NCBI Taxonomy" id="7741"/>
    <lineage>
        <taxon>Eukaryota</taxon>
        <taxon>Metazoa</taxon>
        <taxon>Chordata</taxon>
        <taxon>Cephalochordata</taxon>
        <taxon>Leptocardii</taxon>
        <taxon>Amphioxiformes</taxon>
        <taxon>Branchiostomatidae</taxon>
        <taxon>Branchiostoma</taxon>
    </lineage>
</organism>
<dbReference type="GeneID" id="109483611"/>
<dbReference type="Proteomes" id="UP000515135">
    <property type="component" value="Unplaced"/>
</dbReference>
<feature type="domain" description="Protein kinase" evidence="3">
    <location>
        <begin position="1"/>
        <end position="267"/>
    </location>
</feature>
<dbReference type="InterPro" id="IPR011009">
    <property type="entry name" value="Kinase-like_dom_sf"/>
</dbReference>
<dbReference type="InterPro" id="IPR020635">
    <property type="entry name" value="Tyr_kinase_cat_dom"/>
</dbReference>
<dbReference type="InterPro" id="IPR001245">
    <property type="entry name" value="Ser-Thr/Tyr_kinase_cat_dom"/>
</dbReference>
<dbReference type="PRINTS" id="PR00109">
    <property type="entry name" value="TYRKINASE"/>
</dbReference>
<dbReference type="PANTHER" id="PTHR24416:SF617">
    <property type="entry name" value="RET ONCOGENE, ISOFORM A"/>
    <property type="match status" value="1"/>
</dbReference>
<evidence type="ECO:0000259" key="3">
    <source>
        <dbReference type="PROSITE" id="PS50011"/>
    </source>
</evidence>
<dbReference type="PROSITE" id="PS50011">
    <property type="entry name" value="PROTEIN_KINASE_DOM"/>
    <property type="match status" value="1"/>
</dbReference>
<accession>A0A6P5AG37</accession>
<dbReference type="Pfam" id="PF07714">
    <property type="entry name" value="PK_Tyr_Ser-Thr"/>
    <property type="match status" value="1"/>
</dbReference>
<dbReference type="CDD" id="cd00192">
    <property type="entry name" value="PTKc"/>
    <property type="match status" value="1"/>
</dbReference>
<keyword evidence="1" id="KW-0067">ATP-binding</keyword>
<dbReference type="InterPro" id="IPR000719">
    <property type="entry name" value="Prot_kinase_dom"/>
</dbReference>
<dbReference type="GO" id="GO:0005886">
    <property type="term" value="C:plasma membrane"/>
    <property type="evidence" value="ECO:0007669"/>
    <property type="project" value="TreeGrafter"/>
</dbReference>
<sequence length="372" mass="41600">MQESGNGITVAAKKMRDCSSTKAVRDFLKEAYHLINIGHHRNIVNIHGICLQEGPLMLVLEYCEHGCVLDYLWELEKRGRMETIMDPTKPLVSAEEGQKLTGYAVDVCNGLKHLASKRYVHRDIAARNVVIHGKGMAKICDFGLTRDVYTEIYTKQGLKDATLPYKWMAIESLEGDGECTHKSDMWSFGVFLWELGTLGKTPYRGMDTAFLVEELHTGYRLPKPKGCPQLLYDLMFSCWQEDPEARPEALEIWKNLVEVRDAKTGFFSYVFQTRAIADTPDFTDSPVPEFTDTPDFTDTPVPDFTDTPDIADIPDFTDTPDVADIPDVANVPAIAAVPAVADVRSGLGPVSRLVPYTGHPDVHQRVMDVSEV</sequence>
<reference evidence="5" key="1">
    <citation type="submission" date="2025-08" db="UniProtKB">
        <authorList>
            <consortium name="RefSeq"/>
        </authorList>
    </citation>
    <scope>IDENTIFICATION</scope>
    <source>
        <tissue evidence="5">Gonad</tissue>
    </source>
</reference>
<dbReference type="SMART" id="SM00219">
    <property type="entry name" value="TyrKc"/>
    <property type="match status" value="1"/>
</dbReference>
<dbReference type="FunFam" id="1.10.510.10:FF:000953">
    <property type="entry name" value="Uncharacterized protein"/>
    <property type="match status" value="1"/>
</dbReference>
<dbReference type="OrthoDB" id="10043658at2759"/>
<evidence type="ECO:0000313" key="5">
    <source>
        <dbReference type="RefSeq" id="XP_019642207.1"/>
    </source>
</evidence>
<dbReference type="GO" id="GO:0043235">
    <property type="term" value="C:receptor complex"/>
    <property type="evidence" value="ECO:0007669"/>
    <property type="project" value="TreeGrafter"/>
</dbReference>
<evidence type="ECO:0000256" key="2">
    <source>
        <dbReference type="SAM" id="MobiDB-lite"/>
    </source>
</evidence>
<feature type="region of interest" description="Disordered" evidence="2">
    <location>
        <begin position="282"/>
        <end position="301"/>
    </location>
</feature>
<evidence type="ECO:0000313" key="4">
    <source>
        <dbReference type="Proteomes" id="UP000515135"/>
    </source>
</evidence>
<dbReference type="GO" id="GO:0004714">
    <property type="term" value="F:transmembrane receptor protein tyrosine kinase activity"/>
    <property type="evidence" value="ECO:0007669"/>
    <property type="project" value="TreeGrafter"/>
</dbReference>
<dbReference type="PROSITE" id="PS00109">
    <property type="entry name" value="PROTEIN_KINASE_TYR"/>
    <property type="match status" value="1"/>
</dbReference>
<keyword evidence="1" id="KW-0547">Nucleotide-binding</keyword>
<keyword evidence="4" id="KW-1185">Reference proteome</keyword>
<dbReference type="InterPro" id="IPR050122">
    <property type="entry name" value="RTK"/>
</dbReference>
<proteinExistence type="predicted"/>
<feature type="compositionally biased region" description="Low complexity" evidence="2">
    <location>
        <begin position="286"/>
        <end position="301"/>
    </location>
</feature>
<dbReference type="AlphaFoldDB" id="A0A6P5AG37"/>